<dbReference type="SUPFAM" id="SSF56935">
    <property type="entry name" value="Porins"/>
    <property type="match status" value="1"/>
</dbReference>
<dbReference type="EMBL" id="CP121106">
    <property type="protein sequence ID" value="WFL77188.1"/>
    <property type="molecule type" value="Genomic_DNA"/>
</dbReference>
<keyword evidence="1" id="KW-0732">Signal</keyword>
<proteinExistence type="predicted"/>
<reference evidence="2 3" key="1">
    <citation type="submission" date="2023-03" db="EMBL/GenBank/DDBJ databases">
        <title>Altererythrobacter sp. CAU 1644 isolated from sand.</title>
        <authorList>
            <person name="Kim W."/>
        </authorList>
    </citation>
    <scope>NUCLEOTIDE SEQUENCE [LARGE SCALE GENOMIC DNA]</scope>
    <source>
        <strain evidence="2 3">CAU 1644</strain>
    </source>
</reference>
<dbReference type="Proteomes" id="UP001215827">
    <property type="component" value="Chromosome"/>
</dbReference>
<evidence type="ECO:0000313" key="3">
    <source>
        <dbReference type="Proteomes" id="UP001215827"/>
    </source>
</evidence>
<sequence>MRLLNLSALALLATATLATAVPAAAQEAQPAQATRAVAVQPYIEVSQIVLAELSPGDDVLTYTQLAAGIDATVTGRNNGGSISLRYERNISWNGDDVDSDTISGIARGYASIVPQTVTFEVGALASRTQVDGGGGSSFIPLVSEDSESRIYSVYAGPNVHTRVGDVHVNALGRVGYTRFEAPDALPVIGSEPLDVFDESVTYRGEVHLAIKPGEPLPVGLGVGGGYFQEDVSNLDQRVRDAHVRADVTVPVTPTLAVVAGIGYEDVEISSRDAVRDVNGFPIIGSNGRFVTDKSQPRQIAYEVDGLIWDVGVLWRPSRRTSLEAHVGKRYDSTTYYGSFAWRPNSYSQLNISAYDGVSGFGGVLTSSLAALPTEFEAVRNSLTGDFNGCVTGQEQSGCVGGIFGSVRSAVFRGRGVQASYSRQLGRYTASVGAGYDRRKFIAASGTVLAAANGVSDESYYIASSLSGQLGPNAGFTVGSYINWFESGFANGGDLVGMGSYASYNRSITPKLTARAAIAFDYLDSDLSAEDLAAASALLGLRYAF</sequence>
<name>A0ABY8FQ96_9SPHN</name>
<keyword evidence="3" id="KW-1185">Reference proteome</keyword>
<protein>
    <submittedName>
        <fullName evidence="2">Preprotein translocase subunit YajC</fullName>
    </submittedName>
</protein>
<feature type="signal peptide" evidence="1">
    <location>
        <begin position="1"/>
        <end position="20"/>
    </location>
</feature>
<evidence type="ECO:0000313" key="2">
    <source>
        <dbReference type="EMBL" id="WFL77188.1"/>
    </source>
</evidence>
<dbReference type="RefSeq" id="WP_278015946.1">
    <property type="nucleotide sequence ID" value="NZ_CP121106.1"/>
</dbReference>
<evidence type="ECO:0000256" key="1">
    <source>
        <dbReference type="SAM" id="SignalP"/>
    </source>
</evidence>
<gene>
    <name evidence="2" type="ORF">P7228_14530</name>
</gene>
<organism evidence="2 3">
    <name type="scientific">Altererythrobacter arenosus</name>
    <dbReference type="NCBI Taxonomy" id="3032592"/>
    <lineage>
        <taxon>Bacteria</taxon>
        <taxon>Pseudomonadati</taxon>
        <taxon>Pseudomonadota</taxon>
        <taxon>Alphaproteobacteria</taxon>
        <taxon>Sphingomonadales</taxon>
        <taxon>Erythrobacteraceae</taxon>
        <taxon>Altererythrobacter</taxon>
    </lineage>
</organism>
<accession>A0ABY8FQ96</accession>
<feature type="chain" id="PRO_5047234615" evidence="1">
    <location>
        <begin position="21"/>
        <end position="544"/>
    </location>
</feature>